<keyword evidence="5" id="KW-1185">Reference proteome</keyword>
<comment type="caution">
    <text evidence="4">The sequence shown here is derived from an EMBL/GenBank/DDBJ whole genome shotgun (WGS) entry which is preliminary data.</text>
</comment>
<feature type="transmembrane region" description="Helical" evidence="2">
    <location>
        <begin position="67"/>
        <end position="89"/>
    </location>
</feature>
<feature type="domain" description="Low molecular weight protein antigen 6 PH" evidence="3">
    <location>
        <begin position="86"/>
        <end position="153"/>
    </location>
</feature>
<proteinExistence type="predicted"/>
<keyword evidence="2" id="KW-0472">Membrane</keyword>
<protein>
    <submittedName>
        <fullName evidence="4">PH domain-containing protein</fullName>
    </submittedName>
</protein>
<accession>A0ABN1YQF1</accession>
<feature type="compositionally biased region" description="Low complexity" evidence="1">
    <location>
        <begin position="173"/>
        <end position="190"/>
    </location>
</feature>
<name>A0ABN1YQF1_9ACTN</name>
<evidence type="ECO:0000256" key="1">
    <source>
        <dbReference type="SAM" id="MobiDB-lite"/>
    </source>
</evidence>
<reference evidence="4 5" key="1">
    <citation type="journal article" date="2019" name="Int. J. Syst. Evol. Microbiol.">
        <title>The Global Catalogue of Microorganisms (GCM) 10K type strain sequencing project: providing services to taxonomists for standard genome sequencing and annotation.</title>
        <authorList>
            <consortium name="The Broad Institute Genomics Platform"/>
            <consortium name="The Broad Institute Genome Sequencing Center for Infectious Disease"/>
            <person name="Wu L."/>
            <person name="Ma J."/>
        </authorList>
    </citation>
    <scope>NUCLEOTIDE SEQUENCE [LARGE SCALE GENOMIC DNA]</scope>
    <source>
        <strain evidence="4 5">JCM 11756</strain>
    </source>
</reference>
<dbReference type="Proteomes" id="UP001500973">
    <property type="component" value="Unassembled WGS sequence"/>
</dbReference>
<keyword evidence="2" id="KW-0812">Transmembrane</keyword>
<evidence type="ECO:0000313" key="4">
    <source>
        <dbReference type="EMBL" id="GAA1419011.1"/>
    </source>
</evidence>
<evidence type="ECO:0000313" key="5">
    <source>
        <dbReference type="Proteomes" id="UP001500973"/>
    </source>
</evidence>
<feature type="region of interest" description="Disordered" evidence="1">
    <location>
        <begin position="153"/>
        <end position="203"/>
    </location>
</feature>
<sequence length="255" mass="26709">MTSSDSQPDSQPDPKPSGPDSDAMGRPGRRDRVHRSPAGIAGGVLLLAVMAWLGTDAVVRGEGRTPWLALAALLLLVPLVVAFTLRPAVHVGPDRLRVRNPFRVIVLPWGRVAGLRSGYTNEVLAEDGTKYQLWALPVSLRARKRAARQEMRAQAERGQGVDVRSAGRAPGVGDAFRAGGRSAARTSPSGAGAGAGGSGPVRAATDQAMDELRELHEERREAASAQGEVTVRWAYEVLGPAVAGAVLLGVLLGVG</sequence>
<dbReference type="EMBL" id="BAAAIZ010000017">
    <property type="protein sequence ID" value="GAA1419011.1"/>
    <property type="molecule type" value="Genomic_DNA"/>
</dbReference>
<dbReference type="RefSeq" id="WP_344011072.1">
    <property type="nucleotide sequence ID" value="NZ_BAAAIZ010000017.1"/>
</dbReference>
<gene>
    <name evidence="4" type="ORF">GCM10009601_15280</name>
</gene>
<feature type="compositionally biased region" description="Low complexity" evidence="1">
    <location>
        <begin position="1"/>
        <end position="10"/>
    </location>
</feature>
<feature type="transmembrane region" description="Helical" evidence="2">
    <location>
        <begin position="36"/>
        <end position="55"/>
    </location>
</feature>
<organism evidence="4 5">
    <name type="scientific">Streptomyces thermospinosisporus</name>
    <dbReference type="NCBI Taxonomy" id="161482"/>
    <lineage>
        <taxon>Bacteria</taxon>
        <taxon>Bacillati</taxon>
        <taxon>Actinomycetota</taxon>
        <taxon>Actinomycetes</taxon>
        <taxon>Kitasatosporales</taxon>
        <taxon>Streptomycetaceae</taxon>
        <taxon>Streptomyces</taxon>
    </lineage>
</organism>
<dbReference type="InterPro" id="IPR019692">
    <property type="entry name" value="CFP-6_PH"/>
</dbReference>
<evidence type="ECO:0000259" key="3">
    <source>
        <dbReference type="Pfam" id="PF10756"/>
    </source>
</evidence>
<feature type="region of interest" description="Disordered" evidence="1">
    <location>
        <begin position="1"/>
        <end position="36"/>
    </location>
</feature>
<keyword evidence="2" id="KW-1133">Transmembrane helix</keyword>
<evidence type="ECO:0000256" key="2">
    <source>
        <dbReference type="SAM" id="Phobius"/>
    </source>
</evidence>
<feature type="transmembrane region" description="Helical" evidence="2">
    <location>
        <begin position="233"/>
        <end position="254"/>
    </location>
</feature>
<dbReference type="Pfam" id="PF10756">
    <property type="entry name" value="bPH_6"/>
    <property type="match status" value="1"/>
</dbReference>